<dbReference type="Proteomes" id="UP000238634">
    <property type="component" value="Unassembled WGS sequence"/>
</dbReference>
<dbReference type="AlphaFoldDB" id="A0A2T1DLL4"/>
<dbReference type="EMBL" id="PVWG01000003">
    <property type="protein sequence ID" value="PSB21341.1"/>
    <property type="molecule type" value="Genomic_DNA"/>
</dbReference>
<evidence type="ECO:0000313" key="2">
    <source>
        <dbReference type="Proteomes" id="UP000238634"/>
    </source>
</evidence>
<reference evidence="1 2" key="1">
    <citation type="submission" date="2018-02" db="EMBL/GenBank/DDBJ databases">
        <authorList>
            <person name="Cohen D.B."/>
            <person name="Kent A.D."/>
        </authorList>
    </citation>
    <scope>NUCLEOTIDE SEQUENCE [LARGE SCALE GENOMIC DNA]</scope>
    <source>
        <strain evidence="1 2">ULC007</strain>
    </source>
</reference>
<evidence type="ECO:0000313" key="1">
    <source>
        <dbReference type="EMBL" id="PSB21341.1"/>
    </source>
</evidence>
<dbReference type="OrthoDB" id="492128at2"/>
<name>A0A2T1DLL4_9CYAN</name>
<dbReference type="RefSeq" id="WP_073069985.1">
    <property type="nucleotide sequence ID" value="NZ_MPPI01000004.1"/>
</dbReference>
<protein>
    <submittedName>
        <fullName evidence="1">Uncharacterized protein</fullName>
    </submittedName>
</protein>
<keyword evidence="2" id="KW-1185">Reference proteome</keyword>
<proteinExistence type="predicted"/>
<gene>
    <name evidence="1" type="ORF">C7B65_04760</name>
</gene>
<sequence>MQTISETAQLLAALAQQNALLSQILDQLKQPKLGLVETPSTLWIYANRSNNCPWYTIRDGEVSPVQQSALTGYLEELKFEKVERRGKEVIKLQAFIKGDRPYCVESGYDSHFSKGLLSSVALLTPQQLRMPITIAPQPGSDESVLFCRMFVGSELVRSSYDEQSDWRAISQSALSNVKAAKGQ</sequence>
<reference evidence="1 2" key="2">
    <citation type="submission" date="2018-03" db="EMBL/GenBank/DDBJ databases">
        <title>The ancient ancestry and fast evolution of plastids.</title>
        <authorList>
            <person name="Moore K.R."/>
            <person name="Magnabosco C."/>
            <person name="Momper L."/>
            <person name="Gold D.A."/>
            <person name="Bosak T."/>
            <person name="Fournier G.P."/>
        </authorList>
    </citation>
    <scope>NUCLEOTIDE SEQUENCE [LARGE SCALE GENOMIC DNA]</scope>
    <source>
        <strain evidence="1 2">ULC007</strain>
    </source>
</reference>
<organism evidence="1 2">
    <name type="scientific">Phormidesmis priestleyi ULC007</name>
    <dbReference type="NCBI Taxonomy" id="1920490"/>
    <lineage>
        <taxon>Bacteria</taxon>
        <taxon>Bacillati</taxon>
        <taxon>Cyanobacteriota</taxon>
        <taxon>Cyanophyceae</taxon>
        <taxon>Leptolyngbyales</taxon>
        <taxon>Leptolyngbyaceae</taxon>
        <taxon>Phormidesmis</taxon>
    </lineage>
</organism>
<comment type="caution">
    <text evidence="1">The sequence shown here is derived from an EMBL/GenBank/DDBJ whole genome shotgun (WGS) entry which is preliminary data.</text>
</comment>
<accession>A0A2T1DLL4</accession>